<keyword evidence="4" id="KW-0560">Oxidoreductase</keyword>
<evidence type="ECO:0000256" key="4">
    <source>
        <dbReference type="ARBA" id="ARBA00023002"/>
    </source>
</evidence>
<evidence type="ECO:0000313" key="7">
    <source>
        <dbReference type="Proteomes" id="UP001498771"/>
    </source>
</evidence>
<dbReference type="InterPro" id="IPR023753">
    <property type="entry name" value="FAD/NAD-binding_dom"/>
</dbReference>
<dbReference type="PRINTS" id="PR00411">
    <property type="entry name" value="PNDRDTASEI"/>
</dbReference>
<dbReference type="InterPro" id="IPR036188">
    <property type="entry name" value="FAD/NAD-bd_sf"/>
</dbReference>
<evidence type="ECO:0000256" key="1">
    <source>
        <dbReference type="ARBA" id="ARBA00006442"/>
    </source>
</evidence>
<feature type="domain" description="FAD/NAD(P)-binding" evidence="5">
    <location>
        <begin position="17"/>
        <end position="334"/>
    </location>
</feature>
<dbReference type="Pfam" id="PF07992">
    <property type="entry name" value="Pyr_redox_2"/>
    <property type="match status" value="1"/>
</dbReference>
<reference evidence="6 7" key="1">
    <citation type="submission" date="2024-03" db="EMBL/GenBank/DDBJ databases">
        <title>Genome-scale model development and genomic sequencing of the oleaginous clade Lipomyces.</title>
        <authorList>
            <consortium name="Lawrence Berkeley National Laboratory"/>
            <person name="Czajka J.J."/>
            <person name="Han Y."/>
            <person name="Kim J."/>
            <person name="Mondo S.J."/>
            <person name="Hofstad B.A."/>
            <person name="Robles A."/>
            <person name="Haridas S."/>
            <person name="Riley R."/>
            <person name="LaButti K."/>
            <person name="Pangilinan J."/>
            <person name="Andreopoulos W."/>
            <person name="Lipzen A."/>
            <person name="Yan J."/>
            <person name="Wang M."/>
            <person name="Ng V."/>
            <person name="Grigoriev I.V."/>
            <person name="Spatafora J.W."/>
            <person name="Magnuson J.K."/>
            <person name="Baker S.E."/>
            <person name="Pomraning K.R."/>
        </authorList>
    </citation>
    <scope>NUCLEOTIDE SEQUENCE [LARGE SCALE GENOMIC DNA]</scope>
    <source>
        <strain evidence="6 7">Phaff 52-87</strain>
    </source>
</reference>
<keyword evidence="2" id="KW-0285">Flavoprotein</keyword>
<dbReference type="EMBL" id="JBBJBU010000011">
    <property type="protein sequence ID" value="KAK7203542.1"/>
    <property type="molecule type" value="Genomic_DNA"/>
</dbReference>
<protein>
    <recommendedName>
        <fullName evidence="5">FAD/NAD(P)-binding domain-containing protein</fullName>
    </recommendedName>
</protein>
<keyword evidence="7" id="KW-1185">Reference proteome</keyword>
<comment type="caution">
    <text evidence="6">The sequence shown here is derived from an EMBL/GenBank/DDBJ whole genome shotgun (WGS) entry which is preliminary data.</text>
</comment>
<proteinExistence type="inferred from homology"/>
<dbReference type="PANTHER" id="PTHR43735">
    <property type="entry name" value="APOPTOSIS-INDUCING FACTOR 1"/>
    <property type="match status" value="1"/>
</dbReference>
<dbReference type="GeneID" id="90038842"/>
<comment type="similarity">
    <text evidence="1">Belongs to the FAD-dependent oxidoreductase family.</text>
</comment>
<evidence type="ECO:0000259" key="5">
    <source>
        <dbReference type="Pfam" id="PF07992"/>
    </source>
</evidence>
<keyword evidence="3" id="KW-0274">FAD</keyword>
<dbReference type="Proteomes" id="UP001498771">
    <property type="component" value="Unassembled WGS sequence"/>
</dbReference>
<dbReference type="PRINTS" id="PR00368">
    <property type="entry name" value="FADPNR"/>
</dbReference>
<accession>A0ABR1F120</accession>
<organism evidence="6 7">
    <name type="scientific">Myxozyma melibiosi</name>
    <dbReference type="NCBI Taxonomy" id="54550"/>
    <lineage>
        <taxon>Eukaryota</taxon>
        <taxon>Fungi</taxon>
        <taxon>Dikarya</taxon>
        <taxon>Ascomycota</taxon>
        <taxon>Saccharomycotina</taxon>
        <taxon>Lipomycetes</taxon>
        <taxon>Lipomycetales</taxon>
        <taxon>Lipomycetaceae</taxon>
        <taxon>Myxozyma</taxon>
    </lineage>
</organism>
<gene>
    <name evidence="6" type="ORF">BZA70DRAFT_282706</name>
</gene>
<dbReference type="Gene3D" id="3.50.50.100">
    <property type="match status" value="1"/>
</dbReference>
<evidence type="ECO:0000256" key="2">
    <source>
        <dbReference type="ARBA" id="ARBA00022630"/>
    </source>
</evidence>
<evidence type="ECO:0000313" key="6">
    <source>
        <dbReference type="EMBL" id="KAK7203542.1"/>
    </source>
</evidence>
<evidence type="ECO:0000256" key="3">
    <source>
        <dbReference type="ARBA" id="ARBA00022827"/>
    </source>
</evidence>
<sequence>MLSSSSLLSYSTMSTPSVVIVGGSVGGHAIAHNLVSLLLQDARRQKLPDFPFPRITVVEPRRGLINPIAIPRTLVDQAFAPQTFAPPSSFSPQVLDHVDFVRGRASYMSRARVDVRLTDDCTTSLPFDFAAIAVGRHRPAFVMPPHLTKHEYLAFADSYALNFRAAHSIVVVGGGAVGIEIAGELKYAYPTKSVTLLHSRDRLPPEPSLDPEFSERVLDALRALGVDVQLNTRAATAADKKPSEIEVGRRIIKTTDGREFEADCTVWCTYRGTVASEFLDSSVFLPQTSIDAANNAIKVNDDMTVCGGFDNVYAVGDANDYPVIKTAGGAIFQGSIIAQNIARQINIAQGVYAPLDEVEKEQGVEVPEVVLCENWGKAHMAVIIGQEMAVGETRANGVSRDYKATAELFEGDMSTKRIFEAIGVSAVSAESAESAVSSSNGH</sequence>
<dbReference type="PANTHER" id="PTHR43735:SF3">
    <property type="entry name" value="FERROPTOSIS SUPPRESSOR PROTEIN 1"/>
    <property type="match status" value="1"/>
</dbReference>
<dbReference type="RefSeq" id="XP_064766575.1">
    <property type="nucleotide sequence ID" value="XM_064913330.1"/>
</dbReference>
<name>A0ABR1F120_9ASCO</name>
<dbReference type="SUPFAM" id="SSF51905">
    <property type="entry name" value="FAD/NAD(P)-binding domain"/>
    <property type="match status" value="1"/>
</dbReference>